<gene>
    <name evidence="2" type="ORF">GLOINDRAFT_340679</name>
</gene>
<name>U9SKE8_RHIID</name>
<feature type="transmembrane region" description="Helical" evidence="1">
    <location>
        <begin position="12"/>
        <end position="31"/>
    </location>
</feature>
<evidence type="ECO:0000313" key="2">
    <source>
        <dbReference type="EMBL" id="ERZ96364.1"/>
    </source>
</evidence>
<organism evidence="2">
    <name type="scientific">Rhizophagus irregularis (strain DAOM 181602 / DAOM 197198 / MUCL 43194)</name>
    <name type="common">Arbuscular mycorrhizal fungus</name>
    <name type="synonym">Glomus intraradices</name>
    <dbReference type="NCBI Taxonomy" id="747089"/>
    <lineage>
        <taxon>Eukaryota</taxon>
        <taxon>Fungi</taxon>
        <taxon>Fungi incertae sedis</taxon>
        <taxon>Mucoromycota</taxon>
        <taxon>Glomeromycotina</taxon>
        <taxon>Glomeromycetes</taxon>
        <taxon>Glomerales</taxon>
        <taxon>Glomeraceae</taxon>
        <taxon>Rhizophagus</taxon>
    </lineage>
</organism>
<keyword evidence="1" id="KW-0812">Transmembrane</keyword>
<evidence type="ECO:0000256" key="1">
    <source>
        <dbReference type="SAM" id="Phobius"/>
    </source>
</evidence>
<protein>
    <submittedName>
        <fullName evidence="2">Uncharacterized protein</fullName>
    </submittedName>
</protein>
<accession>U9SKE8</accession>
<sequence length="51" mass="6090">MSSFFIYKESFINIISILLVIFTAFVVCVIIKISEFTIWIITYLRLSFCRF</sequence>
<dbReference type="AlphaFoldDB" id="U9SKE8"/>
<keyword evidence="1" id="KW-0472">Membrane</keyword>
<dbReference type="EMBL" id="KI300529">
    <property type="protein sequence ID" value="ERZ96364.1"/>
    <property type="molecule type" value="Genomic_DNA"/>
</dbReference>
<reference evidence="2" key="1">
    <citation type="submission" date="2013-07" db="EMBL/GenBank/DDBJ databases">
        <title>The genome of an arbuscular mycorrhizal fungus provides insights into the evolution of the oldest plant symbiosis.</title>
        <authorList>
            <consortium name="DOE Joint Genome Institute"/>
            <person name="Tisserant E."/>
            <person name="Malbreil M."/>
            <person name="Kuo A."/>
            <person name="Kohler A."/>
            <person name="Symeonidi A."/>
            <person name="Balestrini R."/>
            <person name="Charron P."/>
            <person name="Duensing N."/>
            <person name="Frei-dit-Frey N."/>
            <person name="Gianinazzi-Pearson V."/>
            <person name="Gilbert B."/>
            <person name="Handa Y."/>
            <person name="Hijri M."/>
            <person name="Kaul R."/>
            <person name="Kawaguchi M."/>
            <person name="Krajinski F."/>
            <person name="Lammers P."/>
            <person name="Lapierre D."/>
            <person name="Masclaux F.G."/>
            <person name="Murat C."/>
            <person name="Morin E."/>
            <person name="Ndikumana S."/>
            <person name="Pagni M."/>
            <person name="Petitpierre D."/>
            <person name="Requena N."/>
            <person name="Rosikiewicz P."/>
            <person name="Riley R."/>
            <person name="Saito K."/>
            <person name="San Clemente H."/>
            <person name="Shapiro H."/>
            <person name="van Tuinen D."/>
            <person name="Becard G."/>
            <person name="Bonfante P."/>
            <person name="Paszkowski U."/>
            <person name="Shachar-Hill Y."/>
            <person name="Young J.P."/>
            <person name="Sanders I.R."/>
            <person name="Henrissat B."/>
            <person name="Rensing S.A."/>
            <person name="Grigoriev I.V."/>
            <person name="Corradi N."/>
            <person name="Roux C."/>
            <person name="Martin F."/>
        </authorList>
    </citation>
    <scope>NUCLEOTIDE SEQUENCE</scope>
    <source>
        <strain evidence="2">DAOM 197198</strain>
    </source>
</reference>
<dbReference type="HOGENOM" id="CLU_3107639_0_0_1"/>
<keyword evidence="1" id="KW-1133">Transmembrane helix</keyword>
<proteinExistence type="predicted"/>